<sequence length="708" mass="79138">MADAEGVKIVPQDRTLRFDGTEVGRFLKFFELAAKLDKASDADKAEQVGVFVNGDVLTILETLDGYEPPDWPKLKASMISYWGKVDTALYTEVELESLVAKGGVSSVADYHEFRKAWEPIQSYLISRNHIESAEEVRKDFYRAFSPSFQERIRAQMIKDKSLVVTLDNRGRLPTFEILKKAVEEVMSGQIALTFEDSRSKAPVASPFLAANDVMKKMGKDRRPKQVTISEPKPEFSMDELTKMFQTLQQFLQRENPKSSSERPSIICFYCHRENHGTNRCYELQKDVREGLVRQEGGSFYLPNGALIPFDRSRPIRHVVASYVPGKAPTPSTSPTAPRPSTSFATGEFKSTCGLLEPWFPPVVSSQSFAGSYEADPAGRKRHEEPKPFKAPIVPPSRPQRSPRKNPAPSVDPEDQRMEDEPALFERKPVEPVLPDVAEKEPEVTKLPTKKVPSLPKARFERDATRDHPNAVEVMLKKISDLHVPDVTVSELMALAPAVAEGVKKWVSRKRVEIGQDEMKVQSGTLMEGSEFQGKDDDPKLYSCPLGYLSCLIGDEGSPASPLVDSGSQLNLISDSLATQFKLTPRVNFSSAVYGINNQACELLGVAEDVQIRIGKNIIGSCHFWITRMDGPFILGRPFLIDFDATLSFSSQSGEKIILPDTSGRDIEVSLCPTDTGRWERNFPSHGRKGVLSRMARLEEEEPDIRHFL</sequence>
<evidence type="ECO:0000313" key="1">
    <source>
        <dbReference type="EMBL" id="KAI7958640.1"/>
    </source>
</evidence>
<accession>A0ACC0ETB4</accession>
<reference evidence="1 2" key="3">
    <citation type="journal article" date="2022" name="Microbiol. Spectr.">
        <title>Folding features and dynamics of 3D genome architecture in plant fungal pathogens.</title>
        <authorList>
            <person name="Xia C."/>
        </authorList>
    </citation>
    <scope>NUCLEOTIDE SEQUENCE [LARGE SCALE GENOMIC DNA]</scope>
    <source>
        <strain evidence="1 2">93-210</strain>
    </source>
</reference>
<gene>
    <name evidence="1" type="ORF">MJO28_002431</name>
</gene>
<proteinExistence type="predicted"/>
<keyword evidence="2" id="KW-1185">Reference proteome</keyword>
<reference evidence="2" key="1">
    <citation type="journal article" date="2018" name="BMC Genomics">
        <title>Genomic insights into host adaptation between the wheat stripe rust pathogen (Puccinia striiformis f. sp. tritici) and the barley stripe rust pathogen (Puccinia striiformis f. sp. hordei).</title>
        <authorList>
            <person name="Xia C."/>
            <person name="Wang M."/>
            <person name="Yin C."/>
            <person name="Cornejo O.E."/>
            <person name="Hulbert S.H."/>
            <person name="Chen X."/>
        </authorList>
    </citation>
    <scope>NUCLEOTIDE SEQUENCE [LARGE SCALE GENOMIC DNA]</scope>
    <source>
        <strain evidence="2">93-210</strain>
    </source>
</reference>
<dbReference type="EMBL" id="CM045867">
    <property type="protein sequence ID" value="KAI7958640.1"/>
    <property type="molecule type" value="Genomic_DNA"/>
</dbReference>
<evidence type="ECO:0000313" key="2">
    <source>
        <dbReference type="Proteomes" id="UP001060170"/>
    </source>
</evidence>
<reference evidence="2" key="2">
    <citation type="journal article" date="2018" name="Mol. Plant Microbe Interact.">
        <title>Genome sequence resources for the wheat stripe rust pathogen (Puccinia striiformis f. sp. tritici) and the barley stripe rust pathogen (Puccinia striiformis f. sp. hordei).</title>
        <authorList>
            <person name="Xia C."/>
            <person name="Wang M."/>
            <person name="Yin C."/>
            <person name="Cornejo O.E."/>
            <person name="Hulbert S.H."/>
            <person name="Chen X."/>
        </authorList>
    </citation>
    <scope>NUCLEOTIDE SEQUENCE [LARGE SCALE GENOMIC DNA]</scope>
    <source>
        <strain evidence="2">93-210</strain>
    </source>
</reference>
<name>A0ACC0ETB4_9BASI</name>
<dbReference type="Proteomes" id="UP001060170">
    <property type="component" value="Chromosome 3"/>
</dbReference>
<protein>
    <submittedName>
        <fullName evidence="1">Uncharacterized protein</fullName>
    </submittedName>
</protein>
<comment type="caution">
    <text evidence="1">The sequence shown here is derived from an EMBL/GenBank/DDBJ whole genome shotgun (WGS) entry which is preliminary data.</text>
</comment>
<organism evidence="1 2">
    <name type="scientific">Puccinia striiformis f. sp. tritici</name>
    <dbReference type="NCBI Taxonomy" id="168172"/>
    <lineage>
        <taxon>Eukaryota</taxon>
        <taxon>Fungi</taxon>
        <taxon>Dikarya</taxon>
        <taxon>Basidiomycota</taxon>
        <taxon>Pucciniomycotina</taxon>
        <taxon>Pucciniomycetes</taxon>
        <taxon>Pucciniales</taxon>
        <taxon>Pucciniaceae</taxon>
        <taxon>Puccinia</taxon>
    </lineage>
</organism>